<accession>A0ABT6BEZ2</accession>
<dbReference type="Proteomes" id="UP001528850">
    <property type="component" value="Unassembled WGS sequence"/>
</dbReference>
<organism evidence="2 3">
    <name type="scientific">Luteibacter sahnii</name>
    <dbReference type="NCBI Taxonomy" id="3021977"/>
    <lineage>
        <taxon>Bacteria</taxon>
        <taxon>Pseudomonadati</taxon>
        <taxon>Pseudomonadota</taxon>
        <taxon>Gammaproteobacteria</taxon>
        <taxon>Lysobacterales</taxon>
        <taxon>Rhodanobacteraceae</taxon>
        <taxon>Luteibacter</taxon>
    </lineage>
</organism>
<keyword evidence="1" id="KW-0732">Signal</keyword>
<dbReference type="Gene3D" id="2.40.160.10">
    <property type="entry name" value="Porin"/>
    <property type="match status" value="1"/>
</dbReference>
<evidence type="ECO:0000256" key="1">
    <source>
        <dbReference type="SAM" id="SignalP"/>
    </source>
</evidence>
<protein>
    <recommendedName>
        <fullName evidence="4">Porin</fullName>
    </recommendedName>
</protein>
<keyword evidence="3" id="KW-1185">Reference proteome</keyword>
<sequence>MSWHPRRLPSLGVVAFAAALCAASPTWADDATATPGTWQPAPYTLGQGLYFPGLGLRVGGYADVHLFDLDGSRTTSSLRDVSLFLTKDLGTRWQLFTEVATSRTVNVTGAEKEGGEAKVDVERLYADFHATPAVTLRLGKFLTPIGEWNLVHADPLTWTVSRPLSTSAAFARHATGAMAFGTTSVRGNDLDYWVFADDSKTLGIGEDADDAFTDYTGDRSPRNNFRHALGGRVLYHLAGDSLAVGASYVSYQLDAPRHDYQLTGIDFTWTTRYLELTGEAIYRTGASPLSSERGGFVEAGVPIAPRLYLIGRVERYHTSSPETTTVVRTEALNYRPIPGLVLKLEHRNGHGGDIVPGGWLASVSVLF</sequence>
<evidence type="ECO:0000313" key="2">
    <source>
        <dbReference type="EMBL" id="MDF4026575.1"/>
    </source>
</evidence>
<dbReference type="InterPro" id="IPR023614">
    <property type="entry name" value="Porin_dom_sf"/>
</dbReference>
<name>A0ABT6BEZ2_9GAMM</name>
<gene>
    <name evidence="2" type="ORF">P3W24_16505</name>
</gene>
<reference evidence="2 3" key="1">
    <citation type="journal article" date="2024" name="Curr. Microbiol.">
        <title>Luteibacter sahnii sp. nov., A Novel Yellow-Colored Xanthomonadin Pigment Producing Probiotic Bacterium from Healthy Rice Seed Microbiome.</title>
        <authorList>
            <person name="Jaiswal G."/>
            <person name="Rana R."/>
            <person name="Nayak P.K."/>
            <person name="Chouhan R."/>
            <person name="Gandhi S.G."/>
            <person name="Patel H.K."/>
            <person name="Patil P.B."/>
        </authorList>
    </citation>
    <scope>NUCLEOTIDE SEQUENCE [LARGE SCALE GENOMIC DNA]</scope>
    <source>
        <strain evidence="2 3">PPL201</strain>
    </source>
</reference>
<dbReference type="SUPFAM" id="SSF56935">
    <property type="entry name" value="Porins"/>
    <property type="match status" value="1"/>
</dbReference>
<feature type="chain" id="PRO_5047531165" description="Porin" evidence="1">
    <location>
        <begin position="29"/>
        <end position="367"/>
    </location>
</feature>
<comment type="caution">
    <text evidence="2">The sequence shown here is derived from an EMBL/GenBank/DDBJ whole genome shotgun (WGS) entry which is preliminary data.</text>
</comment>
<proteinExistence type="predicted"/>
<dbReference type="EMBL" id="JARJJS010000005">
    <property type="protein sequence ID" value="MDF4026575.1"/>
    <property type="molecule type" value="Genomic_DNA"/>
</dbReference>
<feature type="signal peptide" evidence="1">
    <location>
        <begin position="1"/>
        <end position="28"/>
    </location>
</feature>
<evidence type="ECO:0000313" key="3">
    <source>
        <dbReference type="Proteomes" id="UP001528850"/>
    </source>
</evidence>
<evidence type="ECO:0008006" key="4">
    <source>
        <dbReference type="Google" id="ProtNLM"/>
    </source>
</evidence>